<accession>A0A9N6YJT3</accession>
<keyword evidence="1" id="KW-0812">Transmembrane</keyword>
<dbReference type="GeneID" id="80554310"/>
<name>A0A9N6YJT3_9VIRU</name>
<dbReference type="InterPro" id="IPR010826">
    <property type="entry name" value="Phlebovirus_G1"/>
</dbReference>
<feature type="transmembrane region" description="Helical" evidence="1">
    <location>
        <begin position="376"/>
        <end position="404"/>
    </location>
</feature>
<keyword evidence="1" id="KW-1133">Transmembrane helix</keyword>
<feature type="transmembrane region" description="Helical" evidence="1">
    <location>
        <begin position="468"/>
        <end position="486"/>
    </location>
</feature>
<dbReference type="GO" id="GO:0044423">
    <property type="term" value="C:virion component"/>
    <property type="evidence" value="ECO:0007669"/>
    <property type="project" value="InterPro"/>
</dbReference>
<evidence type="ECO:0000259" key="3">
    <source>
        <dbReference type="Pfam" id="PF07245"/>
    </source>
</evidence>
<feature type="domain" description="Phlebovirus glycoprotein G2 fusion" evidence="3">
    <location>
        <begin position="490"/>
        <end position="600"/>
    </location>
</feature>
<protein>
    <submittedName>
        <fullName evidence="4">Glycoprotein</fullName>
    </submittedName>
</protein>
<feature type="domain" description="Phlebovirus glycoprotein G1" evidence="2">
    <location>
        <begin position="254"/>
        <end position="476"/>
    </location>
</feature>
<evidence type="ECO:0000259" key="2">
    <source>
        <dbReference type="Pfam" id="PF07243"/>
    </source>
</evidence>
<dbReference type="GO" id="GO:0016020">
    <property type="term" value="C:membrane"/>
    <property type="evidence" value="ECO:0007669"/>
    <property type="project" value="InterPro"/>
</dbReference>
<evidence type="ECO:0000256" key="1">
    <source>
        <dbReference type="SAM" id="Phobius"/>
    </source>
</evidence>
<sequence>MTQVTMSRILLTLCVYIAPAYCQYSEANCKPVAYDLSSIVTPALCPDMAPEWNSQTGTINDCFGRGGFISDYDCTSADGTIKRITCMREINCGAGLYLNGSGHCTHGTQECYHYPTDIVPKIVILPGSTCGDADWKSIEPNFCSMVHTAPGCSSIGRSVMLNYVTLGENLKRYVTRLSIEMAQIKTKANAYYTDLRIPRLTKITGTSDYCKYIEPEDENCHSRVSTPETEYRIFDQSSLIPFVHINTCRSPVFGFGMEKVMVFDKEETTMRTVCHNCRAECDDGQLTLTIPEPGDKIIRYCARSACRMVETFEQLIAIKRTFQSKIADTSVVITAYDMAKSYNYDLEATCKPVGVCKAIDCSLCWLRFINVSCYEAYHYMLVLGMLYLILMIIATFVGLAAPIVKAFFKITMIIFKLVWKVSRSLARISGKSVDKVTKFAEDDDRVELLPMTRNVESRKSPKTSKRDYKSMFMVIFFLTILIQASAQKTCSVTQVENMRGEMCKKVGNNLECQQSSIVSVPMISYDQQSCLYFLGPKTDIIGTIHITPIELSFQCTKVHEFWTRDVTFTSEHIVHCPHAADCTTEWCPTVNHKTRVIGFSDITGP</sequence>
<dbReference type="InterPro" id="IPR009878">
    <property type="entry name" value="Phlebovirus_G2_fusion"/>
</dbReference>
<reference evidence="4" key="1">
    <citation type="journal article" date="2020" name="mSystems">
        <title>Abundant and Diverse RNA Viruses in Insects Revealed by RNA-Seq Analysis: Ecological and Evolutionary Implications.</title>
        <authorList>
            <person name="Wu H."/>
            <person name="Pang R."/>
            <person name="Cheng T."/>
            <person name="Xue L."/>
            <person name="Zeng H."/>
            <person name="Lei T."/>
            <person name="Chen M."/>
            <person name="Wu S."/>
            <person name="Ding Y."/>
            <person name="Zhang J."/>
            <person name="Shi M."/>
            <person name="Wu Q."/>
        </authorList>
    </citation>
    <scope>NUCLEOTIDE SEQUENCE [LARGE SCALE GENOMIC DNA]</scope>
</reference>
<dbReference type="Pfam" id="PF07245">
    <property type="entry name" value="Phlebovirus_G2"/>
    <property type="match status" value="1"/>
</dbReference>
<dbReference type="EMBL" id="BK062757">
    <property type="protein sequence ID" value="DAZ90969.1"/>
    <property type="molecule type" value="Viral_cRNA"/>
</dbReference>
<dbReference type="Pfam" id="PF07243">
    <property type="entry name" value="Phlebovirus_G1"/>
    <property type="match status" value="1"/>
</dbReference>
<dbReference type="KEGG" id="vg:80554310"/>
<organism evidence="4">
    <name type="scientific">Aphalara polygoni bunya-like virus</name>
    <dbReference type="NCBI Taxonomy" id="2984167"/>
    <lineage>
        <taxon>Viruses</taxon>
        <taxon>Riboviria</taxon>
        <taxon>Orthornavirae</taxon>
        <taxon>Negarnaviricota</taxon>
        <taxon>Polyploviricotina</taxon>
        <taxon>Bunyaviricetes</taxon>
        <taxon>Hareavirales</taxon>
        <taxon>Phenuiviridae</taxon>
        <taxon>Goukovirus</taxon>
        <taxon>Goukovirus aphalarae</taxon>
    </lineage>
</organism>
<dbReference type="Proteomes" id="UP001156888">
    <property type="component" value="Genome"/>
</dbReference>
<evidence type="ECO:0000313" key="5">
    <source>
        <dbReference type="Proteomes" id="UP001156888"/>
    </source>
</evidence>
<feature type="non-terminal residue" evidence="4">
    <location>
        <position position="605"/>
    </location>
</feature>
<keyword evidence="5" id="KW-1185">Reference proteome</keyword>
<dbReference type="RefSeq" id="YP_010840730.1">
    <property type="nucleotide sequence ID" value="NC_078972.1"/>
</dbReference>
<evidence type="ECO:0000313" key="4">
    <source>
        <dbReference type="EMBL" id="DAZ90969.1"/>
    </source>
</evidence>
<reference evidence="4" key="2">
    <citation type="submission" date="2022-09" db="EMBL/GenBank/DDBJ databases">
        <authorList>
            <person name="Wu H."/>
            <person name="Pang R."/>
            <person name="Cheng T."/>
            <person name="Xue L."/>
            <person name="Zeng H."/>
            <person name="Lei T."/>
            <person name="Chen M."/>
            <person name="Wu S."/>
            <person name="Ding Y."/>
            <person name="Zhang J."/>
            <person name="Shi M."/>
            <person name="Wu Q."/>
        </authorList>
    </citation>
    <scope>NUCLEOTIDE SEQUENCE</scope>
</reference>
<keyword evidence="1" id="KW-0472">Membrane</keyword>
<dbReference type="Gene3D" id="2.60.98.50">
    <property type="match status" value="1"/>
</dbReference>
<proteinExistence type="predicted"/>